<dbReference type="InterPro" id="IPR028934">
    <property type="entry name" value="Vps26-related"/>
</dbReference>
<dbReference type="SUPFAM" id="SSF81296">
    <property type="entry name" value="E set domains"/>
    <property type="match status" value="1"/>
</dbReference>
<dbReference type="EMBL" id="JACEEZ010026262">
    <property type="protein sequence ID" value="KAG0693741.1"/>
    <property type="molecule type" value="Genomic_DNA"/>
</dbReference>
<comment type="similarity">
    <text evidence="2">Belongs to the VPS26 family.</text>
</comment>
<protein>
    <recommendedName>
        <fullName evidence="4">Vacuolar protein sorting-associated protein 26C</fullName>
    </recommendedName>
</protein>
<dbReference type="Proteomes" id="UP000770661">
    <property type="component" value="Unassembled WGS sequence"/>
</dbReference>
<dbReference type="GO" id="GO:0006886">
    <property type="term" value="P:intracellular protein transport"/>
    <property type="evidence" value="ECO:0007669"/>
    <property type="project" value="InterPro"/>
</dbReference>
<dbReference type="GO" id="GO:0005768">
    <property type="term" value="C:endosome"/>
    <property type="evidence" value="ECO:0007669"/>
    <property type="project" value="UniProtKB-SubCell"/>
</dbReference>
<evidence type="ECO:0000256" key="5">
    <source>
        <dbReference type="ARBA" id="ARBA00093280"/>
    </source>
</evidence>
<reference evidence="7" key="1">
    <citation type="submission" date="2020-07" db="EMBL/GenBank/DDBJ databases">
        <title>The High-quality genome of the commercially important snow crab, Chionoecetes opilio.</title>
        <authorList>
            <person name="Jeong J.-H."/>
            <person name="Ryu S."/>
        </authorList>
    </citation>
    <scope>NUCLEOTIDE SEQUENCE</scope>
    <source>
        <strain evidence="7">MADBK_172401_WGS</strain>
        <tissue evidence="7">Digestive gland</tissue>
    </source>
</reference>
<dbReference type="FunFam" id="2.60.40.640:FF:000009">
    <property type="entry name" value="Down syndrome critical region protein 3"/>
    <property type="match status" value="1"/>
</dbReference>
<comment type="function">
    <text evidence="5">Component of the commander complex that is essential for endosomal recycling of transmembrane cargos; the commander complex is composed of the CCC subcomplex and the retriever subcomplex. Component of the retriever complex, which is a heterotrimeric complex related to retromer cargo-selective complex (CSC) and essential for retromer-independent retrieval and recycling of numerous cargos such as integrin alpha-5/beta-1 (ITGA5:ITGB1). The recruitment of the retriever complex to the endosomal membrane involves CCC and WASH complexes. In the endosomes, drives the retriever and recycling of NxxY-motif-containing cargo proteins by coupling to SNX17, a cargo essential for the homeostatic maintenance of numerous cell surface proteins associated with processes that include cell migration, cell adhesion, nutrient supply and cell signaling.</text>
</comment>
<keyword evidence="8" id="KW-1185">Reference proteome</keyword>
<comment type="caution">
    <text evidence="7">The sequence shown here is derived from an EMBL/GenBank/DDBJ whole genome shotgun (WGS) entry which is preliminary data.</text>
</comment>
<dbReference type="OrthoDB" id="10263384at2759"/>
<dbReference type="AlphaFoldDB" id="A0A8J8WDJ4"/>
<evidence type="ECO:0000256" key="2">
    <source>
        <dbReference type="ARBA" id="ARBA00009100"/>
    </source>
</evidence>
<gene>
    <name evidence="7" type="primary">DSCR3_1</name>
    <name evidence="7" type="ORF">GWK47_027388</name>
</gene>
<dbReference type="InterPro" id="IPR014752">
    <property type="entry name" value="Arrestin-like_C"/>
</dbReference>
<comment type="subunit">
    <text evidence="6">Component of the commander complex that is essential for endosomal recycling of transmembrane cargos; the commander complex is composed of the CCC subcomplex and the retriever subcomplex. Component of the heterotrimeric retriever complex consisting of VPS26C, VPS29 and VPS35L; within the complex interacts with VPS35L. Interacts with SNX17 (via C-terminus); the interaction is direct and associates SNX17 with the retriever complex. Interacts with SNX31; the interaction is direct.</text>
</comment>
<accession>A0A8J8WDJ4</accession>
<comment type="subcellular location">
    <subcellularLocation>
        <location evidence="1">Endosome</location>
    </subcellularLocation>
</comment>
<evidence type="ECO:0000256" key="4">
    <source>
        <dbReference type="ARBA" id="ARBA00067597"/>
    </source>
</evidence>
<evidence type="ECO:0000256" key="1">
    <source>
        <dbReference type="ARBA" id="ARBA00004177"/>
    </source>
</evidence>
<sequence length="167" mass="18203">MASKHMTGEDKARALTKIEQGVSVIRVAAEFHDSETVSGVVVVDSRSDTRHDGITLTIDGLVNIQLSPRSAGLLESIVSSSKPIPLVSHSAEIAKSGKLPAGQTEIPFELPLVPRSASKTLYETYHGIYITVHYCLRCDLKRSLLAKDVNKSQEFIVEYKVCTPTPL</sequence>
<evidence type="ECO:0000256" key="6">
    <source>
        <dbReference type="ARBA" id="ARBA00093474"/>
    </source>
</evidence>
<dbReference type="Pfam" id="PF03643">
    <property type="entry name" value="Vps26"/>
    <property type="match status" value="1"/>
</dbReference>
<proteinExistence type="inferred from homology"/>
<organism evidence="7 8">
    <name type="scientific">Chionoecetes opilio</name>
    <name type="common">Atlantic snow crab</name>
    <name type="synonym">Cancer opilio</name>
    <dbReference type="NCBI Taxonomy" id="41210"/>
    <lineage>
        <taxon>Eukaryota</taxon>
        <taxon>Metazoa</taxon>
        <taxon>Ecdysozoa</taxon>
        <taxon>Arthropoda</taxon>
        <taxon>Crustacea</taxon>
        <taxon>Multicrustacea</taxon>
        <taxon>Malacostraca</taxon>
        <taxon>Eumalacostraca</taxon>
        <taxon>Eucarida</taxon>
        <taxon>Decapoda</taxon>
        <taxon>Pleocyemata</taxon>
        <taxon>Brachyura</taxon>
        <taxon>Eubrachyura</taxon>
        <taxon>Majoidea</taxon>
        <taxon>Majidae</taxon>
        <taxon>Chionoecetes</taxon>
    </lineage>
</organism>
<evidence type="ECO:0000256" key="3">
    <source>
        <dbReference type="ARBA" id="ARBA00022753"/>
    </source>
</evidence>
<dbReference type="Gene3D" id="2.60.40.640">
    <property type="match status" value="1"/>
</dbReference>
<evidence type="ECO:0000313" key="7">
    <source>
        <dbReference type="EMBL" id="KAG0693741.1"/>
    </source>
</evidence>
<keyword evidence="3" id="KW-0967">Endosome</keyword>
<dbReference type="InterPro" id="IPR014756">
    <property type="entry name" value="Ig_E-set"/>
</dbReference>
<dbReference type="PANTHER" id="PTHR12233">
    <property type="entry name" value="VACUOLAR PROTEIN SORTING 26 RELATED"/>
    <property type="match status" value="1"/>
</dbReference>
<name>A0A8J8WDJ4_CHIOP</name>
<evidence type="ECO:0000313" key="8">
    <source>
        <dbReference type="Proteomes" id="UP000770661"/>
    </source>
</evidence>